<dbReference type="EC" id="3.1.11.5" evidence="2"/>
<dbReference type="eggNOG" id="COG2887">
    <property type="taxonomic scope" value="Bacteria"/>
</dbReference>
<dbReference type="EMBL" id="CP000284">
    <property type="protein sequence ID" value="ABE50020.1"/>
    <property type="molecule type" value="Genomic_DNA"/>
</dbReference>
<accession>Q1H0G7</accession>
<dbReference type="Gene3D" id="3.90.320.10">
    <property type="match status" value="1"/>
</dbReference>
<gene>
    <name evidence="2" type="ordered locus">Mfla_1752</name>
</gene>
<keyword evidence="2" id="KW-0347">Helicase</keyword>
<dbReference type="GO" id="GO:0008854">
    <property type="term" value="F:exodeoxyribonuclease V activity"/>
    <property type="evidence" value="ECO:0007669"/>
    <property type="project" value="UniProtKB-EC"/>
</dbReference>
<dbReference type="STRING" id="265072.Mfla_1752"/>
<dbReference type="Proteomes" id="UP000002440">
    <property type="component" value="Chromosome"/>
</dbReference>
<dbReference type="OrthoDB" id="9761147at2"/>
<dbReference type="InterPro" id="IPR011335">
    <property type="entry name" value="Restrct_endonuc-II-like"/>
</dbReference>
<dbReference type="NCBIfam" id="TIGR03623">
    <property type="entry name" value="probable DNA repair protein"/>
    <property type="match status" value="1"/>
</dbReference>
<feature type="domain" description="PD-(D/E)XK endonuclease-like" evidence="1">
    <location>
        <begin position="640"/>
        <end position="917"/>
    </location>
</feature>
<keyword evidence="2" id="KW-0067">ATP-binding</keyword>
<dbReference type="KEGG" id="mfa:Mfla_1752"/>
<sequence length="940" mass="104938">MAVGTDTGPSGAESSRIPPMENHLILCATARLARALQLDHARAQSARGLKQWTLLDVMTVSQWLDALFEAALLTGELDAQEVPQGVLSSAQERMLWETVIKEVLAAEVAGDLFDIKGLACMAQEANQLLLEWRLPAPDAGYSEETRQFLAWRREFVARCRQSGWMEAARYFDWQLDMLARGVGRLPGSIAFAGFDRMTPQMVRLWEILQQRHVDVQRHDTALAEAGGAQRLLLADQQAECRAAVAWAKRQLAEHPGASIGIVVPELAKLRGTLARLLDDALHPSWVRPAMVEAPRQYDFSLGQPLHREPVVHTALALLQFFSQWRRQDKIEQQDFSHLLQQPYWSHAVTEADARAQLDARMRERLPLSMSMSRLVRFIRREAGSEKAPLVLAGLQAHISDALAILQEQHGQQLPSVWADVMQRTLDALEWPGRQRSLSSFEFQAIKAFDEVLQALASLDVLQQALPFSQALARLRELVQEKIHQPEAEGEVRLQVMGMLESVSQPLHGLWVMGMNDYVWPPPPRPNPLLPAAMQRQYGVPNADSAVQAAFAQVVHQRLLHSAQQVIFSSALKDGERELRPSPLLQAIPLADAMPELSLSLAQALAERDGKPLQWLDDHQAPPVEEGEHISGGTGLLKAQAVCPAWAYFQYRLHARALKAPVNGLDAAGRGTLVHLVLERFWRGRGLHDLQAMDEMQLEQALGEAVQDGLSIYADTCGEVLSEAFVALETLRLTRLLKGWLAFERMREQPFTVLASEQQQKVLIEGVEITLIIDRIDQLEDGSRIVIDYKTGRKPDTRNWAQSRITEPQLPVYAAFVLSSLDPADTAGSQGAEISAIAFAMVKLEEHGFAGLANGNVLPAMPVLDDKKTREVFSEEMFPDWHSVLAHWRSSITAVVDELKRGEAAVLVQDENELAYCEVLPLLRLPERRLQFEHMQQGGAQ</sequence>
<reference evidence="2 3" key="1">
    <citation type="submission" date="2006-03" db="EMBL/GenBank/DDBJ databases">
        <title>Complete sequence of Methylobacillus flagellatus KT.</title>
        <authorList>
            <consortium name="US DOE Joint Genome Institute"/>
            <person name="Copeland A."/>
            <person name="Lucas S."/>
            <person name="Lapidus A."/>
            <person name="Barry K."/>
            <person name="Detter J.C."/>
            <person name="Glavina del Rio T."/>
            <person name="Hammon N."/>
            <person name="Israni S."/>
            <person name="Dalin E."/>
            <person name="Tice H."/>
            <person name="Pitluck S."/>
            <person name="Brettin T."/>
            <person name="Bruce D."/>
            <person name="Han C."/>
            <person name="Tapia R."/>
            <person name="Saunders E."/>
            <person name="Gilna P."/>
            <person name="Schmutz J."/>
            <person name="Larimer F."/>
            <person name="Land M."/>
            <person name="Kyrpides N."/>
            <person name="Anderson I."/>
            <person name="Richardson P."/>
        </authorList>
    </citation>
    <scope>NUCLEOTIDE SEQUENCE [LARGE SCALE GENOMIC DNA]</scope>
    <source>
        <strain evidence="3">KT / ATCC 51484 / DSM 6875</strain>
    </source>
</reference>
<organism evidence="2 3">
    <name type="scientific">Methylobacillus flagellatus (strain ATCC 51484 / DSM 6875 / VKM B-1610 / KT)</name>
    <dbReference type="NCBI Taxonomy" id="265072"/>
    <lineage>
        <taxon>Bacteria</taxon>
        <taxon>Pseudomonadati</taxon>
        <taxon>Pseudomonadota</taxon>
        <taxon>Betaproteobacteria</taxon>
        <taxon>Nitrosomonadales</taxon>
        <taxon>Methylophilaceae</taxon>
        <taxon>Methylobacillus</taxon>
    </lineage>
</organism>
<dbReference type="InterPro" id="IPR011604">
    <property type="entry name" value="PDDEXK-like_dom_sf"/>
</dbReference>
<dbReference type="eggNOG" id="COG3893">
    <property type="taxonomic scope" value="Bacteria"/>
</dbReference>
<dbReference type="InterPro" id="IPR019925">
    <property type="entry name" value="DNA_repair_protein_predicted"/>
</dbReference>
<dbReference type="HOGENOM" id="CLU_014693_0_0_4"/>
<protein>
    <submittedName>
        <fullName evidence="2">DNA helicase/exodeoxyribonuclease V, subunit B</fullName>
        <ecNumber evidence="2">3.1.11.5</ecNumber>
    </submittedName>
</protein>
<dbReference type="SUPFAM" id="SSF52980">
    <property type="entry name" value="Restriction endonuclease-like"/>
    <property type="match status" value="1"/>
</dbReference>
<evidence type="ECO:0000259" key="1">
    <source>
        <dbReference type="Pfam" id="PF12705"/>
    </source>
</evidence>
<keyword evidence="2" id="KW-0378">Hydrolase</keyword>
<dbReference type="AlphaFoldDB" id="Q1H0G7"/>
<keyword evidence="2" id="KW-0547">Nucleotide-binding</keyword>
<keyword evidence="3" id="KW-1185">Reference proteome</keyword>
<proteinExistence type="predicted"/>
<dbReference type="InterPro" id="IPR038726">
    <property type="entry name" value="PDDEXK_AddAB-type"/>
</dbReference>
<evidence type="ECO:0000313" key="3">
    <source>
        <dbReference type="Proteomes" id="UP000002440"/>
    </source>
</evidence>
<dbReference type="GO" id="GO:0004386">
    <property type="term" value="F:helicase activity"/>
    <property type="evidence" value="ECO:0007669"/>
    <property type="project" value="UniProtKB-KW"/>
</dbReference>
<evidence type="ECO:0000313" key="2">
    <source>
        <dbReference type="EMBL" id="ABE50020.1"/>
    </source>
</evidence>
<dbReference type="SUPFAM" id="SSF52540">
    <property type="entry name" value="P-loop containing nucleoside triphosphate hydrolases"/>
    <property type="match status" value="1"/>
</dbReference>
<dbReference type="Pfam" id="PF12705">
    <property type="entry name" value="PDDEXK_1"/>
    <property type="match status" value="1"/>
</dbReference>
<dbReference type="InterPro" id="IPR027417">
    <property type="entry name" value="P-loop_NTPase"/>
</dbReference>
<name>Q1H0G7_METFK</name>